<evidence type="ECO:0000313" key="2">
    <source>
        <dbReference type="Proteomes" id="UP000218785"/>
    </source>
</evidence>
<dbReference type="AlphaFoldDB" id="A0A1Z4MS40"/>
<evidence type="ECO:0000313" key="1">
    <source>
        <dbReference type="EMBL" id="BAY96284.1"/>
    </source>
</evidence>
<gene>
    <name evidence="1" type="ORF">NIES37_02140</name>
</gene>
<organism evidence="1 2">
    <name type="scientific">Tolypothrix tenuis PCC 7101</name>
    <dbReference type="NCBI Taxonomy" id="231146"/>
    <lineage>
        <taxon>Bacteria</taxon>
        <taxon>Bacillati</taxon>
        <taxon>Cyanobacteriota</taxon>
        <taxon>Cyanophyceae</taxon>
        <taxon>Nostocales</taxon>
        <taxon>Tolypothrichaceae</taxon>
        <taxon>Tolypothrix</taxon>
    </lineage>
</organism>
<keyword evidence="2" id="KW-1185">Reference proteome</keyword>
<accession>A0A1Z4MS40</accession>
<name>A0A1Z4MS40_9CYAN</name>
<dbReference type="EMBL" id="AP018248">
    <property type="protein sequence ID" value="BAY96284.1"/>
    <property type="molecule type" value="Genomic_DNA"/>
</dbReference>
<protein>
    <submittedName>
        <fullName evidence="1">Uncharacterized protein</fullName>
    </submittedName>
</protein>
<sequence>MKEYKTTPNLAIVPFPTKAAKTAIAPLQLPKDDISDEWQRLLSQVQCINQMAAQLEAMILEFKAIASKLQEKSKPHQSTCQYLPLAIPWVRQQSDESFILTTRKIDLFQAEKEAQQLAQQLRQQSRSKELRSQ</sequence>
<proteinExistence type="predicted"/>
<dbReference type="Proteomes" id="UP000218785">
    <property type="component" value="Chromosome"/>
</dbReference>
<reference evidence="1 2" key="1">
    <citation type="submission" date="2017-06" db="EMBL/GenBank/DDBJ databases">
        <title>Genome sequencing of cyanobaciteial culture collection at National Institute for Environmental Studies (NIES).</title>
        <authorList>
            <person name="Hirose Y."/>
            <person name="Shimura Y."/>
            <person name="Fujisawa T."/>
            <person name="Nakamura Y."/>
            <person name="Kawachi M."/>
        </authorList>
    </citation>
    <scope>NUCLEOTIDE SEQUENCE [LARGE SCALE GENOMIC DNA]</scope>
    <source>
        <strain evidence="1 2">NIES-37</strain>
    </source>
</reference>
<dbReference type="KEGG" id="ttq:NIES37_02140"/>
<dbReference type="RefSeq" id="WP_096573517.1">
    <property type="nucleotide sequence ID" value="NZ_CAWNJS010000001.1"/>
</dbReference>